<keyword evidence="3" id="KW-0479">Metal-binding</keyword>
<gene>
    <name evidence="8" type="primary">tauD</name>
    <name evidence="8" type="ORF">S101447_02559</name>
</gene>
<dbReference type="AlphaFoldDB" id="A0A1Y0V9Z0"/>
<dbReference type="RefSeq" id="WP_087636245.1">
    <property type="nucleotide sequence ID" value="NZ_CP021524.1"/>
</dbReference>
<dbReference type="SUPFAM" id="SSF51197">
    <property type="entry name" value="Clavaminate synthase-like"/>
    <property type="match status" value="1"/>
</dbReference>
<keyword evidence="5 8" id="KW-0560">Oxidoreductase</keyword>
<feature type="domain" description="TauD/TfdA-like" evidence="7">
    <location>
        <begin position="32"/>
        <end position="297"/>
    </location>
</feature>
<dbReference type="EMBL" id="CP021524">
    <property type="protein sequence ID" value="ARW11597.1"/>
    <property type="molecule type" value="Genomic_DNA"/>
</dbReference>
<keyword evidence="6" id="KW-0408">Iron</keyword>
<evidence type="ECO:0000313" key="8">
    <source>
        <dbReference type="EMBL" id="ARW11597.1"/>
    </source>
</evidence>
<proteinExistence type="inferred from homology"/>
<evidence type="ECO:0000259" key="7">
    <source>
        <dbReference type="Pfam" id="PF02668"/>
    </source>
</evidence>
<dbReference type="InterPro" id="IPR051323">
    <property type="entry name" value="AtsK-like"/>
</dbReference>
<protein>
    <submittedName>
        <fullName evidence="8">Taurine dioxygenase</fullName>
        <ecNumber evidence="8">1.14.11.17</ecNumber>
    </submittedName>
</protein>
<dbReference type="PANTHER" id="PTHR30468:SF1">
    <property type="entry name" value="ALPHA-KETOGLUTARATE-DEPENDENT SULFONATE DIOXYGENASE"/>
    <property type="match status" value="1"/>
</dbReference>
<organism evidence="8 9">
    <name type="scientific">Acetobacter ascendens</name>
    <dbReference type="NCBI Taxonomy" id="481146"/>
    <lineage>
        <taxon>Bacteria</taxon>
        <taxon>Pseudomonadati</taxon>
        <taxon>Pseudomonadota</taxon>
        <taxon>Alphaproteobacteria</taxon>
        <taxon>Acetobacterales</taxon>
        <taxon>Acetobacteraceae</taxon>
        <taxon>Acetobacter</taxon>
    </lineage>
</organism>
<dbReference type="GO" id="GO:0000908">
    <property type="term" value="F:taurine dioxygenase activity"/>
    <property type="evidence" value="ECO:0007669"/>
    <property type="project" value="UniProtKB-EC"/>
</dbReference>
<dbReference type="EC" id="1.14.11.17" evidence="8"/>
<dbReference type="Proteomes" id="UP000195633">
    <property type="component" value="Chromosome"/>
</dbReference>
<dbReference type="InterPro" id="IPR003819">
    <property type="entry name" value="TauD/TfdA-like"/>
</dbReference>
<evidence type="ECO:0000256" key="3">
    <source>
        <dbReference type="ARBA" id="ARBA00022723"/>
    </source>
</evidence>
<keyword evidence="4 8" id="KW-0223">Dioxygenase</keyword>
<dbReference type="PANTHER" id="PTHR30468">
    <property type="entry name" value="ALPHA-KETOGLUTARATE-DEPENDENT SULFONATE DIOXYGENASE"/>
    <property type="match status" value="1"/>
</dbReference>
<name>A0A1Y0V9Z0_9PROT</name>
<evidence type="ECO:0000256" key="2">
    <source>
        <dbReference type="ARBA" id="ARBA00005896"/>
    </source>
</evidence>
<evidence type="ECO:0000313" key="9">
    <source>
        <dbReference type="Proteomes" id="UP000195633"/>
    </source>
</evidence>
<comment type="similarity">
    <text evidence="2">Belongs to the TfdA dioxygenase family.</text>
</comment>
<evidence type="ECO:0000256" key="4">
    <source>
        <dbReference type="ARBA" id="ARBA00022964"/>
    </source>
</evidence>
<dbReference type="Pfam" id="PF02668">
    <property type="entry name" value="TauD"/>
    <property type="match status" value="1"/>
</dbReference>
<evidence type="ECO:0000256" key="1">
    <source>
        <dbReference type="ARBA" id="ARBA00001954"/>
    </source>
</evidence>
<evidence type="ECO:0000256" key="5">
    <source>
        <dbReference type="ARBA" id="ARBA00023002"/>
    </source>
</evidence>
<dbReference type="Gene3D" id="3.60.130.10">
    <property type="entry name" value="Clavaminate synthase-like"/>
    <property type="match status" value="1"/>
</dbReference>
<dbReference type="GO" id="GO:0006790">
    <property type="term" value="P:sulfur compound metabolic process"/>
    <property type="evidence" value="ECO:0007669"/>
    <property type="project" value="TreeGrafter"/>
</dbReference>
<dbReference type="FunFam" id="3.60.130.10:FF:000002">
    <property type="entry name" value="Alpha-ketoglutarate-dependent taurine dioxygenase"/>
    <property type="match status" value="1"/>
</dbReference>
<dbReference type="GO" id="GO:0046872">
    <property type="term" value="F:metal ion binding"/>
    <property type="evidence" value="ECO:0007669"/>
    <property type="project" value="UniProtKB-KW"/>
</dbReference>
<sequence>MSLSSYHLDINRISSPVLQRGGLNVEVEPVHVTPLSPAIGAIVYGVNLSQPLTSDVESRLRELLLLHQVLFFRNQTITPRQQRDFAQHFGPLHLHPIYPTVTDAPEIIVLDTEQNDLKDNALWHTDVTFSQTPPLGAVLAARHLPPAGGDTLWASATAAYDALSDGMKLRLEHLTALHDFTHSFPLSRFGRTQAEKQKWLRTREQLPPVEHPVIRIHPETNKRAIFVNEGFTTEICGLEIEESAALLRFLFQHLSKPEFSVRWTWQEGDVAFWDNRATQHYAVDDYRPHRRIMHRATILGDRPFGPVITQQKKH</sequence>
<dbReference type="InterPro" id="IPR042098">
    <property type="entry name" value="TauD-like_sf"/>
</dbReference>
<dbReference type="NCBIfam" id="NF007104">
    <property type="entry name" value="PRK09553.1"/>
    <property type="match status" value="1"/>
</dbReference>
<dbReference type="GO" id="GO:0005737">
    <property type="term" value="C:cytoplasm"/>
    <property type="evidence" value="ECO:0007669"/>
    <property type="project" value="TreeGrafter"/>
</dbReference>
<reference evidence="8 9" key="1">
    <citation type="submission" date="2017-05" db="EMBL/GenBank/DDBJ databases">
        <title>Genome sequence of Acetobacter pasteurianus subsp. ascendens strain SRCM101447.</title>
        <authorList>
            <person name="Cho S.H."/>
        </authorList>
    </citation>
    <scope>NUCLEOTIDE SEQUENCE [LARGE SCALE GENOMIC DNA]</scope>
    <source>
        <strain evidence="8 9">SRCM101447</strain>
    </source>
</reference>
<accession>A0A1Y0V9Z0</accession>
<evidence type="ECO:0000256" key="6">
    <source>
        <dbReference type="ARBA" id="ARBA00023004"/>
    </source>
</evidence>
<comment type="cofactor">
    <cofactor evidence="1">
        <name>Fe(2+)</name>
        <dbReference type="ChEBI" id="CHEBI:29033"/>
    </cofactor>
</comment>